<gene>
    <name evidence="2" type="ORF">SAHL_03950</name>
</gene>
<proteinExistence type="predicted"/>
<dbReference type="Proteomes" id="UP000285123">
    <property type="component" value="Unassembled WGS sequence"/>
</dbReference>
<evidence type="ECO:0000313" key="2">
    <source>
        <dbReference type="EMBL" id="ROO33677.1"/>
    </source>
</evidence>
<keyword evidence="1" id="KW-0732">Signal</keyword>
<organism evidence="2 3">
    <name type="scientific">Salinisphaera orenii YIM 95161</name>
    <dbReference type="NCBI Taxonomy" id="1051139"/>
    <lineage>
        <taxon>Bacteria</taxon>
        <taxon>Pseudomonadati</taxon>
        <taxon>Pseudomonadota</taxon>
        <taxon>Gammaproteobacteria</taxon>
        <taxon>Salinisphaerales</taxon>
        <taxon>Salinisphaeraceae</taxon>
        <taxon>Salinisphaera</taxon>
    </lineage>
</organism>
<feature type="chain" id="PRO_5019440562" evidence="1">
    <location>
        <begin position="22"/>
        <end position="156"/>
    </location>
</feature>
<reference evidence="2 3" key="1">
    <citation type="submission" date="2013-10" db="EMBL/GenBank/DDBJ databases">
        <title>Salinisphaera halophila YIM 95161 Genome Sequencing.</title>
        <authorList>
            <person name="Lai Q."/>
            <person name="Li C."/>
            <person name="Shao Z."/>
        </authorList>
    </citation>
    <scope>NUCLEOTIDE SEQUENCE [LARGE SCALE GENOMIC DNA]</scope>
    <source>
        <strain evidence="2 3">YIM 95161</strain>
    </source>
</reference>
<accession>A0A423Q469</accession>
<feature type="signal peptide" evidence="1">
    <location>
        <begin position="1"/>
        <end position="21"/>
    </location>
</feature>
<evidence type="ECO:0000313" key="3">
    <source>
        <dbReference type="Proteomes" id="UP000285123"/>
    </source>
</evidence>
<comment type="caution">
    <text evidence="2">The sequence shown here is derived from an EMBL/GenBank/DDBJ whole genome shotgun (WGS) entry which is preliminary data.</text>
</comment>
<name>A0A423Q469_9GAMM</name>
<dbReference type="EMBL" id="AYKF01000062">
    <property type="protein sequence ID" value="ROO33677.1"/>
    <property type="molecule type" value="Genomic_DNA"/>
</dbReference>
<dbReference type="AlphaFoldDB" id="A0A423Q469"/>
<sequence length="156" mass="16700">MSARIVATTLLSLTVTGPTIAAATDGMLGDKGITALRACRAQHDEALRLACYDAAVERYLSFDFAGTGRESTPEFESPTGFRLGFRNEDVIFVIYVFDADTGELAKSYSAGPGEGEVAVRQGGRFYVEVKATGAWKIWIRPLPADGGATQTNQGKQ</sequence>
<protein>
    <submittedName>
        <fullName evidence="2">Uncharacterized protein</fullName>
    </submittedName>
</protein>
<evidence type="ECO:0000256" key="1">
    <source>
        <dbReference type="SAM" id="SignalP"/>
    </source>
</evidence>